<dbReference type="RefSeq" id="XP_058345604.1">
    <property type="nucleotide sequence ID" value="XM_058483806.1"/>
</dbReference>
<evidence type="ECO:0000256" key="1">
    <source>
        <dbReference type="SAM" id="MobiDB-lite"/>
    </source>
</evidence>
<organism evidence="2 3">
    <name type="scientific">Lichtheimia ornata</name>
    <dbReference type="NCBI Taxonomy" id="688661"/>
    <lineage>
        <taxon>Eukaryota</taxon>
        <taxon>Fungi</taxon>
        <taxon>Fungi incertae sedis</taxon>
        <taxon>Mucoromycota</taxon>
        <taxon>Mucoromycotina</taxon>
        <taxon>Mucoromycetes</taxon>
        <taxon>Mucorales</taxon>
        <taxon>Lichtheimiaceae</taxon>
        <taxon>Lichtheimia</taxon>
    </lineage>
</organism>
<feature type="region of interest" description="Disordered" evidence="1">
    <location>
        <begin position="349"/>
        <end position="387"/>
    </location>
</feature>
<dbReference type="GeneID" id="83211152"/>
<dbReference type="AlphaFoldDB" id="A0AAD7V937"/>
<evidence type="ECO:0000313" key="2">
    <source>
        <dbReference type="EMBL" id="KAJ8660691.1"/>
    </source>
</evidence>
<dbReference type="Proteomes" id="UP001234581">
    <property type="component" value="Unassembled WGS sequence"/>
</dbReference>
<evidence type="ECO:0000313" key="3">
    <source>
        <dbReference type="Proteomes" id="UP001234581"/>
    </source>
</evidence>
<protein>
    <submittedName>
        <fullName evidence="2">Uncharacterized protein</fullName>
    </submittedName>
</protein>
<keyword evidence="3" id="KW-1185">Reference proteome</keyword>
<feature type="compositionally biased region" description="Polar residues" evidence="1">
    <location>
        <begin position="267"/>
        <end position="277"/>
    </location>
</feature>
<comment type="caution">
    <text evidence="2">The sequence shown here is derived from an EMBL/GenBank/DDBJ whole genome shotgun (WGS) entry which is preliminary data.</text>
</comment>
<gene>
    <name evidence="2" type="ORF">O0I10_003739</name>
</gene>
<sequence length="405" mass="44511">MSGPIQDLYASPCTSPEGTLVASKSSSSTINDKTAIQLLTKLDEGLETLSNLRSILTLKTAELNELVAQLELTNQAIINVEQTTTQTEAILKDMGIVADDRLLMEAHASLDRAIKSASSLYKPQEQQDARQRMTTKVRYKTNPKPLLRQLNSLLRELELDPNQFMERLDDIQALKTTKVDLDIAKTIALAAKSNLKRRMILLKSTTRHSNHAEIAMLGEKIRKSVAMWKTYARDAPMRLDGKDILDILASQDDILAKDGPGRHRMSVDSNGPLSSPRSCRDPLKHTRTASLHAGVPTTKTAIIKTDKPTIPPPSKKIHRHPVKTSKVNTTTKTTTTAITRMRPTTANNKKLTITCPNPSPLPVSSSSTILEPPPTKSTSKSLIQRGPGSTLRLRSMLAKRAMAVA</sequence>
<dbReference type="EMBL" id="JARTCD010000012">
    <property type="protein sequence ID" value="KAJ8660691.1"/>
    <property type="molecule type" value="Genomic_DNA"/>
</dbReference>
<proteinExistence type="predicted"/>
<accession>A0AAD7V937</accession>
<feature type="region of interest" description="Disordered" evidence="1">
    <location>
        <begin position="256"/>
        <end position="282"/>
    </location>
</feature>
<name>A0AAD7V937_9FUNG</name>
<feature type="region of interest" description="Disordered" evidence="1">
    <location>
        <begin position="304"/>
        <end position="333"/>
    </location>
</feature>
<feature type="compositionally biased region" description="Low complexity" evidence="1">
    <location>
        <begin position="324"/>
        <end position="333"/>
    </location>
</feature>
<reference evidence="2 3" key="1">
    <citation type="submission" date="2023-03" db="EMBL/GenBank/DDBJ databases">
        <title>Genome sequence of Lichtheimia ornata CBS 291.66.</title>
        <authorList>
            <person name="Mohabir J.T."/>
            <person name="Shea T.P."/>
            <person name="Kurbessoian T."/>
            <person name="Berby B."/>
            <person name="Fontaine J."/>
            <person name="Livny J."/>
            <person name="Gnirke A."/>
            <person name="Stajich J.E."/>
            <person name="Cuomo C.A."/>
        </authorList>
    </citation>
    <scope>NUCLEOTIDE SEQUENCE [LARGE SCALE GENOMIC DNA]</scope>
    <source>
        <strain evidence="2">CBS 291.66</strain>
    </source>
</reference>